<dbReference type="Pfam" id="PF05977">
    <property type="entry name" value="MFS_3"/>
    <property type="match status" value="1"/>
</dbReference>
<dbReference type="EMBL" id="WMBE01000001">
    <property type="protein sequence ID" value="MDG0865981.1"/>
    <property type="molecule type" value="Genomic_DNA"/>
</dbReference>
<dbReference type="InterPro" id="IPR022324">
    <property type="entry name" value="Bacilysin_exporter_BacE_put"/>
</dbReference>
<feature type="transmembrane region" description="Helical" evidence="8">
    <location>
        <begin position="291"/>
        <end position="311"/>
    </location>
</feature>
<reference evidence="11" key="3">
    <citation type="submission" date="2023-06" db="EMBL/GenBank/DDBJ databases">
        <title>Pangenomics reveal diversification of enzyme families and niche specialization in globally abundant SAR202 bacteria.</title>
        <authorList>
            <person name="Saw J.H.W."/>
        </authorList>
    </citation>
    <scope>NUCLEOTIDE SEQUENCE [LARGE SCALE GENOMIC DNA]</scope>
    <source>
        <strain evidence="11">JH1073</strain>
    </source>
</reference>
<feature type="transmembrane region" description="Helical" evidence="8">
    <location>
        <begin position="49"/>
        <end position="72"/>
    </location>
</feature>
<evidence type="ECO:0000313" key="11">
    <source>
        <dbReference type="Proteomes" id="UP001219901"/>
    </source>
</evidence>
<evidence type="ECO:0000256" key="4">
    <source>
        <dbReference type="ARBA" id="ARBA00022692"/>
    </source>
</evidence>
<dbReference type="AlphaFoldDB" id="A0AAJ6CUZ1"/>
<proteinExistence type="predicted"/>
<keyword evidence="11" id="KW-1185">Reference proteome</keyword>
<keyword evidence="2" id="KW-0813">Transport</keyword>
<reference evidence="11 12" key="1">
    <citation type="submission" date="2019-11" db="EMBL/GenBank/DDBJ databases">
        <authorList>
            <person name="Cho J.-C."/>
        </authorList>
    </citation>
    <scope>NUCLEOTIDE SEQUENCE [LARGE SCALE GENOMIC DNA]</scope>
    <source>
        <strain evidence="10 11">JH1073</strain>
        <strain evidence="9 12">JH702</strain>
    </source>
</reference>
<sequence length="434" mass="46368">MAVQDSTEQTPNASGSAPPPARPPRFGVVGRSFFHTFEAVITNRDFRMLWFGMVLSMGGFQMQMVARGILVYEMTNDPFITGIVGMGFAPSLLIVSLYGGVLGDRVERRLLIQGSQAANGVLAGIVAILIFSGMLAWGHLFAVSVAQGAMFALQMPARQAAIPSLVGKDQLPNAFALNAMAMSMMTLIAPALAGLLYEVIGPENVYVLVCSVMLSAVVFTSLVPKMFPPENTNQTSVIENIKEGFRYIGNNKLVLNLLIYSVIVALLSMPFRMLVQVYAKDVYGSEPSEVGILLTALGLGGLVGTISIANLRKGHKRGWIVLGGAFVAGASLAFMVGVPVYAAGVLGMVGMGLAEQARWALGQSLMMENTTDEYRARVMSVLMMTFGLMPLGMLPLGWAIKEFGARPAVGVTAVALLAFASLSVFLMPKLRRVE</sequence>
<reference evidence="10" key="2">
    <citation type="journal article" date="2023" name="Nat. Commun.">
        <title>Cultivation of marine bacteria of the SAR202 clade.</title>
        <authorList>
            <person name="Lim Y."/>
            <person name="Seo J.H."/>
            <person name="Giovannoni S.J."/>
            <person name="Kang I."/>
            <person name="Cho J.C."/>
        </authorList>
    </citation>
    <scope>NUCLEOTIDE SEQUENCE</scope>
    <source>
        <strain evidence="10">JH1073</strain>
    </source>
</reference>
<dbReference type="InterPro" id="IPR010290">
    <property type="entry name" value="TM_effector"/>
</dbReference>
<feature type="transmembrane region" description="Helical" evidence="8">
    <location>
        <begin position="406"/>
        <end position="427"/>
    </location>
</feature>
<evidence type="ECO:0000313" key="10">
    <source>
        <dbReference type="EMBL" id="WFG39290.1"/>
    </source>
</evidence>
<feature type="transmembrane region" description="Helical" evidence="8">
    <location>
        <begin position="78"/>
        <end position="98"/>
    </location>
</feature>
<dbReference type="GO" id="GO:0005886">
    <property type="term" value="C:plasma membrane"/>
    <property type="evidence" value="ECO:0007669"/>
    <property type="project" value="UniProtKB-SubCell"/>
</dbReference>
<evidence type="ECO:0000256" key="1">
    <source>
        <dbReference type="ARBA" id="ARBA00004651"/>
    </source>
</evidence>
<dbReference type="Proteomes" id="UP001321249">
    <property type="component" value="Unassembled WGS sequence"/>
</dbReference>
<evidence type="ECO:0000313" key="12">
    <source>
        <dbReference type="Proteomes" id="UP001321249"/>
    </source>
</evidence>
<dbReference type="InterPro" id="IPR036259">
    <property type="entry name" value="MFS_trans_sf"/>
</dbReference>
<dbReference type="PANTHER" id="PTHR23513:SF11">
    <property type="entry name" value="STAPHYLOFERRIN A TRANSPORTER"/>
    <property type="match status" value="1"/>
</dbReference>
<keyword evidence="4 8" id="KW-0812">Transmembrane</keyword>
<evidence type="ECO:0000256" key="7">
    <source>
        <dbReference type="SAM" id="MobiDB-lite"/>
    </source>
</evidence>
<dbReference type="RefSeq" id="WP_342822833.1">
    <property type="nucleotide sequence ID" value="NZ_CP046146.1"/>
</dbReference>
<dbReference type="SUPFAM" id="SSF103473">
    <property type="entry name" value="MFS general substrate transporter"/>
    <property type="match status" value="1"/>
</dbReference>
<evidence type="ECO:0000256" key="5">
    <source>
        <dbReference type="ARBA" id="ARBA00022989"/>
    </source>
</evidence>
<keyword evidence="6 8" id="KW-0472">Membrane</keyword>
<dbReference type="EMBL" id="CP046147">
    <property type="protein sequence ID" value="WFG39290.1"/>
    <property type="molecule type" value="Genomic_DNA"/>
</dbReference>
<feature type="transmembrane region" description="Helical" evidence="8">
    <location>
        <begin position="318"/>
        <end position="335"/>
    </location>
</feature>
<feature type="region of interest" description="Disordered" evidence="7">
    <location>
        <begin position="1"/>
        <end position="24"/>
    </location>
</feature>
<dbReference type="PANTHER" id="PTHR23513">
    <property type="entry name" value="INTEGRAL MEMBRANE EFFLUX PROTEIN-RELATED"/>
    <property type="match status" value="1"/>
</dbReference>
<dbReference type="Gene3D" id="1.20.1250.20">
    <property type="entry name" value="MFS general substrate transporter like domains"/>
    <property type="match status" value="1"/>
</dbReference>
<gene>
    <name evidence="9" type="ORF">GKO46_02710</name>
    <name evidence="10" type="ORF">GKO48_06550</name>
</gene>
<name>A0AAJ6CUZ1_9CHLR</name>
<organism evidence="10 11">
    <name type="scientific">Candidatus Lucifugimonas marina</name>
    <dbReference type="NCBI Taxonomy" id="3038979"/>
    <lineage>
        <taxon>Bacteria</taxon>
        <taxon>Bacillati</taxon>
        <taxon>Chloroflexota</taxon>
        <taxon>Dehalococcoidia</taxon>
        <taxon>SAR202 cluster</taxon>
        <taxon>Candidatus Lucifugimonadales</taxon>
        <taxon>Candidatus Lucifugimonadaceae</taxon>
        <taxon>Candidatus Lucifugimonas</taxon>
    </lineage>
</organism>
<evidence type="ECO:0000256" key="3">
    <source>
        <dbReference type="ARBA" id="ARBA00022475"/>
    </source>
</evidence>
<dbReference type="PRINTS" id="PR01988">
    <property type="entry name" value="EXPORTERBACE"/>
</dbReference>
<keyword evidence="5 8" id="KW-1133">Transmembrane helix</keyword>
<evidence type="ECO:0000256" key="6">
    <source>
        <dbReference type="ARBA" id="ARBA00023136"/>
    </source>
</evidence>
<evidence type="ECO:0000256" key="2">
    <source>
        <dbReference type="ARBA" id="ARBA00022448"/>
    </source>
</evidence>
<evidence type="ECO:0000313" key="9">
    <source>
        <dbReference type="EMBL" id="MDG0865981.1"/>
    </source>
</evidence>
<feature type="transmembrane region" description="Helical" evidence="8">
    <location>
        <begin position="381"/>
        <end position="400"/>
    </location>
</feature>
<keyword evidence="3" id="KW-1003">Cell membrane</keyword>
<feature type="transmembrane region" description="Helical" evidence="8">
    <location>
        <begin position="253"/>
        <end position="271"/>
    </location>
</feature>
<comment type="subcellular location">
    <subcellularLocation>
        <location evidence="1">Cell membrane</location>
        <topology evidence="1">Multi-pass membrane protein</topology>
    </subcellularLocation>
</comment>
<feature type="transmembrane region" description="Helical" evidence="8">
    <location>
        <begin position="174"/>
        <end position="193"/>
    </location>
</feature>
<feature type="compositionally biased region" description="Polar residues" evidence="7">
    <location>
        <begin position="1"/>
        <end position="15"/>
    </location>
</feature>
<dbReference type="CDD" id="cd06173">
    <property type="entry name" value="MFS_MefA_like"/>
    <property type="match status" value="1"/>
</dbReference>
<evidence type="ECO:0000256" key="8">
    <source>
        <dbReference type="SAM" id="Phobius"/>
    </source>
</evidence>
<feature type="transmembrane region" description="Helical" evidence="8">
    <location>
        <begin position="205"/>
        <end position="223"/>
    </location>
</feature>
<dbReference type="Proteomes" id="UP001219901">
    <property type="component" value="Chromosome"/>
</dbReference>
<protein>
    <submittedName>
        <fullName evidence="10">MFS transporter</fullName>
    </submittedName>
</protein>
<accession>A0AAJ6CUZ1</accession>